<name>A0A078B6Y0_STYLE</name>
<feature type="region of interest" description="Disordered" evidence="2">
    <location>
        <begin position="1969"/>
        <end position="1988"/>
    </location>
</feature>
<keyword evidence="5" id="KW-1185">Reference proteome</keyword>
<evidence type="ECO:0000256" key="1">
    <source>
        <dbReference type="ARBA" id="ARBA00006545"/>
    </source>
</evidence>
<feature type="compositionally biased region" description="Acidic residues" evidence="2">
    <location>
        <begin position="576"/>
        <end position="585"/>
    </location>
</feature>
<dbReference type="Proteomes" id="UP000039865">
    <property type="component" value="Unassembled WGS sequence"/>
</dbReference>
<reference evidence="4 5" key="1">
    <citation type="submission" date="2014-06" db="EMBL/GenBank/DDBJ databases">
        <authorList>
            <person name="Swart Estienne"/>
        </authorList>
    </citation>
    <scope>NUCLEOTIDE SEQUENCE [LARGE SCALE GENOMIC DNA]</scope>
    <source>
        <strain evidence="4 5">130c</strain>
    </source>
</reference>
<dbReference type="GO" id="GO:0006623">
    <property type="term" value="P:protein targeting to vacuole"/>
    <property type="evidence" value="ECO:0007669"/>
    <property type="project" value="TreeGrafter"/>
</dbReference>
<dbReference type="PANTHER" id="PTHR16166">
    <property type="entry name" value="VACUOLAR PROTEIN SORTING-ASSOCIATED PROTEIN VPS13"/>
    <property type="match status" value="1"/>
</dbReference>
<dbReference type="PANTHER" id="PTHR16166:SF93">
    <property type="entry name" value="INTERMEMBRANE LIPID TRANSFER PROTEIN VPS13"/>
    <property type="match status" value="1"/>
</dbReference>
<sequence>MKDMGIRFDSNKFEIAPSNDIKVIFEKLNHSDYLVDSYNSSNMDFLELDISYKIDINFSALIMHLKPDVYTYLLRCMDLNINFTDNLAKFFQLAIWNDGSDTQKYIIQEQEIVQKLKNKEVYKMKVYMSYPSLALQLHNMDGSFMSELILWNTKIDFLRYVDYRKSIIVQSHSIFILHNEQTMQFGTKMKQVVVAPVSSKNFICTNQDFYNFQFSTNLSKLSPQKRQKAQQKMSRKNFVVNLHFESDGEKLIQTKIEKLKIFIKPHIFLMMFEMFVYSMPQYQDSSQDKPNFYDSDWGNAPRMEVCCQIVQSLLCFENEEKYLRTIACQGNTSFTYIREKLNQIKQRLVEKPQMLDDNGNLDSARSLDSSRKSISSQFVLDASATTKIMQVSISDLCPFFCTGSDLDGKNFKQVKKREMMSPFTLFYNRSDIIELSKQNDRLFVNSPDRYIFKFYSKVEANLERTLLKISFNDLQILKGIVDHLGFMLNQEYMRLLAESKLNGQEINLGDYMPEELDYIRAYHDPGYDDEEEEDREQSMKQKGKDMFKNFGMHDIEERSEHSNHQSSVQNSSYLSEDSEDYEDDDERIRRLAKIQRQKDAIIRQKKQISQKPENFTESVKRASIVFSLLQRTFTQRQSDLKNIQINESKDEEFKTPYIPQQKVSKFQDIIHEEDDEFNDVDEGQVRVNTEQLYWKHQSPNASKSLMTSEIDLDTSLQNAIQFLQAIKEERGVDQFQVVSYGLKILIINDSLQNFFPVLGISISEFHYSSDQNETQKAGITQFSSAINYYNAEAGEWEPFIETFKVHLTIMEESKNKKKQMLQCELPSALSINITEKLVKNLSNTYKTWLSGSEEESDIPIRPPPSKRVSSNEMIHSDRGGTMKFRPSMLLTKYAIEDIDEEDEFESYQKEEDVVTPYSICNQTNQKLLVKRLNIINDRDFEDKKMKKSTTKSFSSLQVKGGAGSQHSKLNRVYVINPSESIDYAVDYELQVKQQMNIYSSHQFSGQQGEFIKILFEDAGTTNGGISGGTGMSIPLSSVNLNQVGCKKHYVKDDERNKFSEFYVYGVTQVNMKKVLTIRTQYLFVNQTFFNYEIHIRFSNSSITKTLTPGDKLPIPDTLNQCKFQIRIASQQSHYDQEQELDNEFMTPNLSRRLSKRKSVNPDESALLDEVINQRGDLQNYQIVSRNWSDLLPIYALKDKLPVDKTTFLKHGKTYTIIKKEQSEFADAFDITFRPPLLLKNCLPVPIYITFEDSNGEYDSMDLLKEEEKHVFVFNLQQPVMLKVLIDGFKEQMIVLDCSSSKDLEIKVQVYDHQGRTLDLYIATNTKVAGKKAIFYVKNCVINNTQQDLTFYYSQPNERQLKQKNYKEMIAGTQDDKVYGLTKKFHLLSDRQEIYASIDGSNEVSNPINIHNPGCNDKFLLSKDASLFEFAYSTEIFLASNFFNTYYHQIAKDDYIYTKITTITPLYVFVNHTKSVLVAAQNDSKDIPFVIPQKERVPFHWANKTKDQYVSVKIVSDAFKQPNEAEYDWSCAFDISELGTLSVQNREVQRDKNYSKEYQKFKTQRRKIKFLKIDRRLHNNTIFIIVEEEDAQQPTYKIENFSKVFALRYHQVEQQEYADLLNIQESVPFSWTNYLGIHQLEVDLFHGDLTTDQSYYVQGAQLRFALDQLNFKQNFKIPIGYQDVINLYVCTFTNGYTKVIRFSDIDNTHITATNQEDVGEVEDENLSQMSIYEINVSLKYHNPIQLRQLNLSMIGENRELLIMSFQRIQAKVVDTEKDTKSEFEIGYIQIDNQSQNDPIYPVMLKPKYIKPDSVEEDDQGSNSSKSRDMTRNYQVGVFQLSLDYRKNIPHVAYFELVDYLLQTLEVKIEFSHMLLLSKFAQKIGGMVDKNLTWMHQIFEQDSGDNFFEQEPDFFKTKETVREGGNLMLDKTKTKKSSLGLGKYQSMTYKEQNQLLNEPEEIKLNFTPSSQKRDKFHRGFSQDQSSATRHLKKRTVASSLALNRVQSVQDKSNFGVQDGITGSLSKTKTSQQNILRKLHSQDFQMLHQQTKVQRQNWKSEQFKQQSNRIYIKEYRAGPVELEVSLMNTESFELEESDIFKTISSLGLVISSIDEAPIKLNALVLGNVFGDYDDVVTQLRKHHSERFKWNILKFIGASNLLGNPSNFVNALGTGVQDFFYQPRQGFVKGPIQGGIGIIKGTGSLVKNTLIGTIGSASKMVSSVSKGLLVLSNDKEYIQKRDVDNIKRKPQNVSQGLSLGLKSAYNSIKSGITGVYKQPIEETKKGGFAGFLKGTAKGITGLVVKPISGTLDLFSLTSEGIKNTSKKVEELVQDKRLRLPRAFYETERIIREYDDFHAFWINQVPRIRADINVEYFFEAIMIDNNDTSWSILFLTLNNLAMIVAEQKTNQTQKSSQKRNPVYIKWCYDTKQIQYVEVVEDSLLTIGFQDKNLSVQMNDQLVAERVREKIEKIIKMKQ</sequence>
<evidence type="ECO:0000259" key="3">
    <source>
        <dbReference type="Pfam" id="PF25036"/>
    </source>
</evidence>
<dbReference type="InterPro" id="IPR026847">
    <property type="entry name" value="VPS13"/>
</dbReference>
<dbReference type="GO" id="GO:0045053">
    <property type="term" value="P:protein retention in Golgi apparatus"/>
    <property type="evidence" value="ECO:0007669"/>
    <property type="project" value="TreeGrafter"/>
</dbReference>
<organism evidence="4 5">
    <name type="scientific">Stylonychia lemnae</name>
    <name type="common">Ciliate</name>
    <dbReference type="NCBI Taxonomy" id="5949"/>
    <lineage>
        <taxon>Eukaryota</taxon>
        <taxon>Sar</taxon>
        <taxon>Alveolata</taxon>
        <taxon>Ciliophora</taxon>
        <taxon>Intramacronucleata</taxon>
        <taxon>Spirotrichea</taxon>
        <taxon>Stichotrichia</taxon>
        <taxon>Sporadotrichida</taxon>
        <taxon>Oxytrichidae</taxon>
        <taxon>Stylonychinae</taxon>
        <taxon>Stylonychia</taxon>
    </lineage>
</organism>
<feature type="region of interest" description="Disordered" evidence="2">
    <location>
        <begin position="852"/>
        <end position="877"/>
    </location>
</feature>
<feature type="compositionally biased region" description="Low complexity" evidence="2">
    <location>
        <begin position="564"/>
        <end position="575"/>
    </location>
</feature>
<evidence type="ECO:0000313" key="5">
    <source>
        <dbReference type="Proteomes" id="UP000039865"/>
    </source>
</evidence>
<evidence type="ECO:0000256" key="2">
    <source>
        <dbReference type="SAM" id="MobiDB-lite"/>
    </source>
</evidence>
<gene>
    <name evidence="4" type="primary">Contig16995.g18110</name>
    <name evidence="4" type="ORF">STYLEM_19285</name>
</gene>
<dbReference type="Pfam" id="PF25036">
    <property type="entry name" value="VPS13_VAB"/>
    <property type="match status" value="1"/>
</dbReference>
<protein>
    <submittedName>
        <fullName evidence="4">Ph domain containing protein</fullName>
    </submittedName>
</protein>
<dbReference type="EMBL" id="CCKQ01018203">
    <property type="protein sequence ID" value="CDW90144.1"/>
    <property type="molecule type" value="Genomic_DNA"/>
</dbReference>
<evidence type="ECO:0000313" key="4">
    <source>
        <dbReference type="EMBL" id="CDW90144.1"/>
    </source>
</evidence>
<proteinExistence type="inferred from homology"/>
<feature type="region of interest" description="Disordered" evidence="2">
    <location>
        <begin position="557"/>
        <end position="585"/>
    </location>
</feature>
<accession>A0A078B6Y0</accession>
<feature type="domain" description="Vacuolar protein sorting-associated protein 13 VPS13 adaptor binding" evidence="3">
    <location>
        <begin position="1034"/>
        <end position="1609"/>
    </location>
</feature>
<comment type="similarity">
    <text evidence="1">Belongs to the VPS13 family.</text>
</comment>
<dbReference type="OrthoDB" id="293364at2759"/>
<dbReference type="InterPro" id="IPR009543">
    <property type="entry name" value="VPS13_VAB"/>
</dbReference>
<dbReference type="InParanoid" id="A0A078B6Y0"/>